<dbReference type="EMBL" id="MT711887">
    <property type="protein sequence ID" value="QNJ57262.1"/>
    <property type="molecule type" value="Genomic_DNA"/>
</dbReference>
<evidence type="ECO:0000313" key="1">
    <source>
        <dbReference type="EMBL" id="QNJ57262.1"/>
    </source>
</evidence>
<dbReference type="Proteomes" id="UP000515980">
    <property type="component" value="Segment"/>
</dbReference>
<accession>A0A7G8LJ40</accession>
<protein>
    <submittedName>
        <fullName evidence="1">Terminase small subunit</fullName>
    </submittedName>
</protein>
<organism evidence="1 2">
    <name type="scientific">Pseudomonas phage Stalingrad</name>
    <dbReference type="NCBI Taxonomy" id="2762287"/>
    <lineage>
        <taxon>Viruses</taxon>
        <taxon>Duplodnaviria</taxon>
        <taxon>Heunggongvirae</taxon>
        <taxon>Uroviricota</taxon>
        <taxon>Caudoviricetes</taxon>
        <taxon>Autographivirales</taxon>
        <taxon>Autotranscriptaviridae</taxon>
        <taxon>Studiervirinae</taxon>
        <taxon>Troedvirus</taxon>
        <taxon>Troedvirus stalingrad</taxon>
    </lineage>
</organism>
<evidence type="ECO:0000313" key="2">
    <source>
        <dbReference type="Proteomes" id="UP000515980"/>
    </source>
</evidence>
<proteinExistence type="predicted"/>
<gene>
    <name evidence="1" type="ORF">Stalingrad_45</name>
</gene>
<dbReference type="Pfam" id="PF11123">
    <property type="entry name" value="DNA_Packaging_2"/>
    <property type="match status" value="1"/>
</dbReference>
<reference evidence="1 2" key="1">
    <citation type="submission" date="2020-07" db="EMBL/GenBank/DDBJ databases">
        <authorList>
            <person name="Rupe E.O."/>
            <person name="Bordelon E."/>
            <person name="Abraham A."/>
            <person name="Temple L."/>
            <person name="McNeal J."/>
        </authorList>
    </citation>
    <scope>NUCLEOTIDE SEQUENCE [LARGE SCALE GENOMIC DNA]</scope>
</reference>
<keyword evidence="2" id="KW-1185">Reference proteome</keyword>
<name>A0A7G8LJ40_9CAUD</name>
<dbReference type="InterPro" id="IPR024345">
    <property type="entry name" value="DNA_matur_Phage_T7-like"/>
</dbReference>
<sequence>MAKRADILQYLLELIDTEMAHALLKDLRDEEKRCPQLYNAVDKFLSRHKFALASIMAEKEDLGELQAALEQFKELGLDDLEGGTIQ</sequence>